<dbReference type="PROSITE" id="PS50853">
    <property type="entry name" value="FN3"/>
    <property type="match status" value="1"/>
</dbReference>
<evidence type="ECO:0000313" key="5">
    <source>
        <dbReference type="Proteomes" id="UP001292094"/>
    </source>
</evidence>
<keyword evidence="2" id="KW-0472">Membrane</keyword>
<dbReference type="SMART" id="SM00060">
    <property type="entry name" value="FN3"/>
    <property type="match status" value="1"/>
</dbReference>
<dbReference type="PANTHER" id="PTHR23278">
    <property type="entry name" value="SIDESTEP PROTEIN"/>
    <property type="match status" value="1"/>
</dbReference>
<evidence type="ECO:0000313" key="4">
    <source>
        <dbReference type="EMBL" id="KAK4290911.1"/>
    </source>
</evidence>
<dbReference type="AlphaFoldDB" id="A0AAE1NLF6"/>
<organism evidence="4 5">
    <name type="scientific">Petrolisthes manimaculis</name>
    <dbReference type="NCBI Taxonomy" id="1843537"/>
    <lineage>
        <taxon>Eukaryota</taxon>
        <taxon>Metazoa</taxon>
        <taxon>Ecdysozoa</taxon>
        <taxon>Arthropoda</taxon>
        <taxon>Crustacea</taxon>
        <taxon>Multicrustacea</taxon>
        <taxon>Malacostraca</taxon>
        <taxon>Eumalacostraca</taxon>
        <taxon>Eucarida</taxon>
        <taxon>Decapoda</taxon>
        <taxon>Pleocyemata</taxon>
        <taxon>Anomura</taxon>
        <taxon>Galatheoidea</taxon>
        <taxon>Porcellanidae</taxon>
        <taxon>Petrolisthes</taxon>
    </lineage>
</organism>
<protein>
    <recommendedName>
        <fullName evidence="3">Fibronectin type-III domain-containing protein</fullName>
    </recommendedName>
</protein>
<keyword evidence="5" id="KW-1185">Reference proteome</keyword>
<dbReference type="InterPro" id="IPR036116">
    <property type="entry name" value="FN3_sf"/>
</dbReference>
<feature type="region of interest" description="Disordered" evidence="1">
    <location>
        <begin position="250"/>
        <end position="283"/>
    </location>
</feature>
<dbReference type="InterPro" id="IPR003961">
    <property type="entry name" value="FN3_dom"/>
</dbReference>
<feature type="domain" description="Fibronectin type-III" evidence="3">
    <location>
        <begin position="4"/>
        <end position="97"/>
    </location>
</feature>
<sequence>MIGPPSAPEKCKVTNNTAENIEVQCQAGFHGGMRQLFLAEVYDEAGSLHLNQSAREEPQFSVESLQPGTTYTIKVSAYNEKGRSQPVVLTAATLKVAEQRVGESKTLLYSPINIVLMAIVGVLVTLVLVLFLVKRWKKNKSQTTTASSDTCKPSGATSEQHSEAGTTTAGEPPGEDAVTPDLQFQYQQQQQQQQQQHQLAMKTMEVTMMNGKKEGVRLREDLRADLTTTQDILMSRLSDTFLHNGSTWQYSRQGSHLPPSLTPHSSHALSHAHSSSHVLPSHAHSSHALSSAYVGPRPSTLRSCSLAPYISSSSSAVFRSSAVPPLPYSSSCTLPRPQQVLRKGSLYPTPSHLLPRSLVSSSSAPTASVETTIPSAAPTLRGLSSGAGGYMQHQYSETLPRHHSRGKRDLDWMDKRRGDGSCDDTMRRGSVNLTYDTYRQGYVVQGVNGAAYRAAAAAAPGGSGGVLVGRGLSDRHRSGGDGSSSGSSLVEVYRNSMSHMMVGGGGSGGRGGVEDIRRGSSESPGNRSVHDAYQLGSRGNPYHPDSGIFDKSVLGTRVDMEGIDGERKREEAKGNVGTGTEDGGKNVNETVDEGKTTKSPVPPVSDTDTGKASGEGKESGEEKGRVGGGSVGNEAEPDTEGNMKAGTVLGKGKEKEEVSGMGEEMQQMLQELKNNPKYVVRTRMCDSTDESFV</sequence>
<feature type="compositionally biased region" description="Basic and acidic residues" evidence="1">
    <location>
        <begin position="614"/>
        <end position="625"/>
    </location>
</feature>
<dbReference type="CDD" id="cd00063">
    <property type="entry name" value="FN3"/>
    <property type="match status" value="1"/>
</dbReference>
<name>A0AAE1NLF6_9EUCA</name>
<feature type="region of interest" description="Disordered" evidence="1">
    <location>
        <begin position="503"/>
        <end position="662"/>
    </location>
</feature>
<dbReference type="Pfam" id="PF00041">
    <property type="entry name" value="fn3"/>
    <property type="match status" value="1"/>
</dbReference>
<evidence type="ECO:0000259" key="3">
    <source>
        <dbReference type="PROSITE" id="PS50853"/>
    </source>
</evidence>
<evidence type="ECO:0000256" key="2">
    <source>
        <dbReference type="SAM" id="Phobius"/>
    </source>
</evidence>
<dbReference type="EMBL" id="JAWZYT010005332">
    <property type="protein sequence ID" value="KAK4290911.1"/>
    <property type="molecule type" value="Genomic_DNA"/>
</dbReference>
<feature type="region of interest" description="Disordered" evidence="1">
    <location>
        <begin position="142"/>
        <end position="179"/>
    </location>
</feature>
<keyword evidence="2" id="KW-0812">Transmembrane</keyword>
<feature type="region of interest" description="Disordered" evidence="1">
    <location>
        <begin position="469"/>
        <end position="488"/>
    </location>
</feature>
<evidence type="ECO:0000256" key="1">
    <source>
        <dbReference type="SAM" id="MobiDB-lite"/>
    </source>
</evidence>
<feature type="region of interest" description="Disordered" evidence="1">
    <location>
        <begin position="369"/>
        <end position="423"/>
    </location>
</feature>
<feature type="transmembrane region" description="Helical" evidence="2">
    <location>
        <begin position="112"/>
        <end position="133"/>
    </location>
</feature>
<feature type="compositionally biased region" description="Basic and acidic residues" evidence="1">
    <location>
        <begin position="558"/>
        <end position="573"/>
    </location>
</feature>
<feature type="compositionally biased region" description="Low complexity" evidence="1">
    <location>
        <begin position="255"/>
        <end position="283"/>
    </location>
</feature>
<gene>
    <name evidence="4" type="ORF">Pmani_036224</name>
</gene>
<feature type="compositionally biased region" description="Basic and acidic residues" evidence="1">
    <location>
        <begin position="407"/>
        <end position="423"/>
    </location>
</feature>
<proteinExistence type="predicted"/>
<dbReference type="SUPFAM" id="SSF49265">
    <property type="entry name" value="Fibronectin type III"/>
    <property type="match status" value="1"/>
</dbReference>
<reference evidence="4" key="1">
    <citation type="submission" date="2023-11" db="EMBL/GenBank/DDBJ databases">
        <title>Genome assemblies of two species of porcelain crab, Petrolisthes cinctipes and Petrolisthes manimaculis (Anomura: Porcellanidae).</title>
        <authorList>
            <person name="Angst P."/>
        </authorList>
    </citation>
    <scope>NUCLEOTIDE SEQUENCE</scope>
    <source>
        <strain evidence="4">PB745_02</strain>
        <tissue evidence="4">Gill</tissue>
    </source>
</reference>
<accession>A0AAE1NLF6</accession>
<keyword evidence="2" id="KW-1133">Transmembrane helix</keyword>
<feature type="compositionally biased region" description="Polar residues" evidence="1">
    <location>
        <begin position="142"/>
        <end position="169"/>
    </location>
</feature>
<dbReference type="Proteomes" id="UP001292094">
    <property type="component" value="Unassembled WGS sequence"/>
</dbReference>
<dbReference type="PANTHER" id="PTHR23278:SF19">
    <property type="entry name" value="OBSCURIN"/>
    <property type="match status" value="1"/>
</dbReference>
<dbReference type="Gene3D" id="2.60.40.10">
    <property type="entry name" value="Immunoglobulins"/>
    <property type="match status" value="1"/>
</dbReference>
<comment type="caution">
    <text evidence="4">The sequence shown here is derived from an EMBL/GenBank/DDBJ whole genome shotgun (WGS) entry which is preliminary data.</text>
</comment>
<dbReference type="InterPro" id="IPR013783">
    <property type="entry name" value="Ig-like_fold"/>
</dbReference>